<dbReference type="Gene3D" id="3.20.20.140">
    <property type="entry name" value="Metal-dependent hydrolases"/>
    <property type="match status" value="1"/>
</dbReference>
<evidence type="ECO:0000259" key="2">
    <source>
        <dbReference type="Pfam" id="PF04909"/>
    </source>
</evidence>
<dbReference type="InterPro" id="IPR032465">
    <property type="entry name" value="ACMSD"/>
</dbReference>
<evidence type="ECO:0000256" key="1">
    <source>
        <dbReference type="ARBA" id="ARBA00023239"/>
    </source>
</evidence>
<dbReference type="SUPFAM" id="SSF51556">
    <property type="entry name" value="Metallo-dependent hydrolases"/>
    <property type="match status" value="1"/>
</dbReference>
<dbReference type="PANTHER" id="PTHR21240:SF30">
    <property type="entry name" value="AMIDOHYDROLASE-RELATED DOMAIN-CONTAINING PROTEIN-RELATED"/>
    <property type="match status" value="1"/>
</dbReference>
<sequence length="324" mass="35533">MRTIALEEHFATPAFLAGPGRTTAEQARAAGVGHLPEMLADLGDERIAAMDRAGIDVQVLSLTAPGVEQSDPAEAVALARDANDQVAAAVRRHPDRFAAFATLPTPAPESAADELDRVVREYGFVGAMINGHTRGRYLDDECFRPILARAAELGVPIYLHPTPPPQAVIEASYLGNYPAEVAQAFATSAWGWHIETATHALRIVLSGAFDRFPDLQLVVGHMGEGLSFMLPRFEQVMSRVVRLERPIGEYFRTNLHYTFAAFNWTPTFLNLLFEVGVERILFATDHPYGSMDTARAFLDRLPVAPADRERIAQHNAEQLLGLVP</sequence>
<gene>
    <name evidence="3" type="ORF">ABZ510_28550</name>
</gene>
<reference evidence="3 4" key="1">
    <citation type="submission" date="2024-06" db="EMBL/GenBank/DDBJ databases">
        <title>The Natural Products Discovery Center: Release of the First 8490 Sequenced Strains for Exploring Actinobacteria Biosynthetic Diversity.</title>
        <authorList>
            <person name="Kalkreuter E."/>
            <person name="Kautsar S.A."/>
            <person name="Yang D."/>
            <person name="Bader C.D."/>
            <person name="Teijaro C.N."/>
            <person name="Fluegel L."/>
            <person name="Davis C.M."/>
            <person name="Simpson J.R."/>
            <person name="Lauterbach L."/>
            <person name="Steele A.D."/>
            <person name="Gui C."/>
            <person name="Meng S."/>
            <person name="Li G."/>
            <person name="Viehrig K."/>
            <person name="Ye F."/>
            <person name="Su P."/>
            <person name="Kiefer A.F."/>
            <person name="Nichols A."/>
            <person name="Cepeda A.J."/>
            <person name="Yan W."/>
            <person name="Fan B."/>
            <person name="Jiang Y."/>
            <person name="Adhikari A."/>
            <person name="Zheng C.-J."/>
            <person name="Schuster L."/>
            <person name="Cowan T.M."/>
            <person name="Smanski M.J."/>
            <person name="Chevrette M.G."/>
            <person name="De Carvalho L.P.S."/>
            <person name="Shen B."/>
        </authorList>
    </citation>
    <scope>NUCLEOTIDE SEQUENCE [LARGE SCALE GENOMIC DNA]</scope>
    <source>
        <strain evidence="3 4">NPDC019708</strain>
    </source>
</reference>
<accession>A0ABV2WY26</accession>
<evidence type="ECO:0000313" key="4">
    <source>
        <dbReference type="Proteomes" id="UP001550628"/>
    </source>
</evidence>
<dbReference type="PANTHER" id="PTHR21240">
    <property type="entry name" value="2-AMINO-3-CARBOXYLMUCONATE-6-SEMIALDEHYDE DECARBOXYLASE"/>
    <property type="match status" value="1"/>
</dbReference>
<keyword evidence="1" id="KW-0456">Lyase</keyword>
<feature type="domain" description="Amidohydrolase-related" evidence="2">
    <location>
        <begin position="43"/>
        <end position="322"/>
    </location>
</feature>
<evidence type="ECO:0000313" key="3">
    <source>
        <dbReference type="EMBL" id="MEU1955795.1"/>
    </source>
</evidence>
<comment type="caution">
    <text evidence="3">The sequence shown here is derived from an EMBL/GenBank/DDBJ whole genome shotgun (WGS) entry which is preliminary data.</text>
</comment>
<dbReference type="Pfam" id="PF04909">
    <property type="entry name" value="Amidohydro_2"/>
    <property type="match status" value="1"/>
</dbReference>
<dbReference type="InterPro" id="IPR032466">
    <property type="entry name" value="Metal_Hydrolase"/>
</dbReference>
<dbReference type="EMBL" id="JBEYBF010000028">
    <property type="protein sequence ID" value="MEU1955795.1"/>
    <property type="molecule type" value="Genomic_DNA"/>
</dbReference>
<dbReference type="InterPro" id="IPR006680">
    <property type="entry name" value="Amidohydro-rel"/>
</dbReference>
<name>A0ABV2WY26_9NOCA</name>
<keyword evidence="4" id="KW-1185">Reference proteome</keyword>
<proteinExistence type="predicted"/>
<dbReference type="Proteomes" id="UP001550628">
    <property type="component" value="Unassembled WGS sequence"/>
</dbReference>
<dbReference type="RefSeq" id="WP_356957498.1">
    <property type="nucleotide sequence ID" value="NZ_JBEYBD010000009.1"/>
</dbReference>
<organism evidence="3 4">
    <name type="scientific">Nocardia rhamnosiphila</name>
    <dbReference type="NCBI Taxonomy" id="426716"/>
    <lineage>
        <taxon>Bacteria</taxon>
        <taxon>Bacillati</taxon>
        <taxon>Actinomycetota</taxon>
        <taxon>Actinomycetes</taxon>
        <taxon>Mycobacteriales</taxon>
        <taxon>Nocardiaceae</taxon>
        <taxon>Nocardia</taxon>
    </lineage>
</organism>
<protein>
    <submittedName>
        <fullName evidence="3">Amidohydrolase family protein</fullName>
    </submittedName>
</protein>